<proteinExistence type="predicted"/>
<dbReference type="PANTHER" id="PTHR45188:SF2">
    <property type="entry name" value="DNAJ HOMOLOG SUBFAMILY C MEMBER 7"/>
    <property type="match status" value="1"/>
</dbReference>
<dbReference type="InterPro" id="IPR036869">
    <property type="entry name" value="J_dom_sf"/>
</dbReference>
<organism evidence="6 7">
    <name type="scientific">Bicyclus anynana</name>
    <name type="common">Squinting bush brown butterfly</name>
    <dbReference type="NCBI Taxonomy" id="110368"/>
    <lineage>
        <taxon>Eukaryota</taxon>
        <taxon>Metazoa</taxon>
        <taxon>Ecdysozoa</taxon>
        <taxon>Arthropoda</taxon>
        <taxon>Hexapoda</taxon>
        <taxon>Insecta</taxon>
        <taxon>Pterygota</taxon>
        <taxon>Neoptera</taxon>
        <taxon>Endopterygota</taxon>
        <taxon>Lepidoptera</taxon>
        <taxon>Glossata</taxon>
        <taxon>Ditrysia</taxon>
        <taxon>Papilionoidea</taxon>
        <taxon>Nymphalidae</taxon>
        <taxon>Satyrinae</taxon>
        <taxon>Satyrini</taxon>
        <taxon>Mycalesina</taxon>
        <taxon>Bicyclus</taxon>
    </lineage>
</organism>
<feature type="repeat" description="TPR" evidence="3">
    <location>
        <begin position="1262"/>
        <end position="1295"/>
    </location>
</feature>
<feature type="repeat" description="TPR" evidence="3">
    <location>
        <begin position="1090"/>
        <end position="1123"/>
    </location>
</feature>
<dbReference type="Gene3D" id="1.10.287.110">
    <property type="entry name" value="DnaJ domain"/>
    <property type="match status" value="1"/>
</dbReference>
<feature type="repeat" description="TPR" evidence="3">
    <location>
        <begin position="368"/>
        <end position="401"/>
    </location>
</feature>
<dbReference type="SUPFAM" id="SSF48452">
    <property type="entry name" value="TPR-like"/>
    <property type="match status" value="5"/>
</dbReference>
<dbReference type="PRINTS" id="PR00625">
    <property type="entry name" value="JDOMAIN"/>
</dbReference>
<dbReference type="Gene3D" id="1.25.40.10">
    <property type="entry name" value="Tetratricopeptide repeat domain"/>
    <property type="match status" value="7"/>
</dbReference>
<name>A0A6J1NE61_BICAN</name>
<evidence type="ECO:0000256" key="4">
    <source>
        <dbReference type="SAM" id="SignalP"/>
    </source>
</evidence>
<gene>
    <name evidence="7" type="primary">LOC112048181</name>
</gene>
<dbReference type="CDD" id="cd06257">
    <property type="entry name" value="DnaJ"/>
    <property type="match status" value="1"/>
</dbReference>
<feature type="repeat" description="TPR" evidence="3">
    <location>
        <begin position="678"/>
        <end position="711"/>
    </location>
</feature>
<keyword evidence="4" id="KW-0732">Signal</keyword>
<feature type="signal peptide" evidence="4">
    <location>
        <begin position="1"/>
        <end position="17"/>
    </location>
</feature>
<feature type="repeat" description="TPR" evidence="3">
    <location>
        <begin position="402"/>
        <end position="435"/>
    </location>
</feature>
<evidence type="ECO:0000313" key="7">
    <source>
        <dbReference type="RefSeq" id="XP_023941381.2"/>
    </source>
</evidence>
<dbReference type="InterPro" id="IPR018253">
    <property type="entry name" value="DnaJ_domain_CS"/>
</dbReference>
<feature type="domain" description="J" evidence="5">
    <location>
        <begin position="1613"/>
        <end position="1683"/>
    </location>
</feature>
<dbReference type="PANTHER" id="PTHR45188">
    <property type="entry name" value="DNAJ PROTEIN P58IPK HOMOLOG"/>
    <property type="match status" value="1"/>
</dbReference>
<dbReference type="InterPro" id="IPR011990">
    <property type="entry name" value="TPR-like_helical_dom_sf"/>
</dbReference>
<evidence type="ECO:0000256" key="1">
    <source>
        <dbReference type="ARBA" id="ARBA00022737"/>
    </source>
</evidence>
<dbReference type="Proteomes" id="UP001652582">
    <property type="component" value="Chromosome 11"/>
</dbReference>
<dbReference type="Pfam" id="PF13181">
    <property type="entry name" value="TPR_8"/>
    <property type="match status" value="3"/>
</dbReference>
<dbReference type="Pfam" id="PF00226">
    <property type="entry name" value="DnaJ"/>
    <property type="match status" value="1"/>
</dbReference>
<feature type="repeat" description="TPR" evidence="3">
    <location>
        <begin position="555"/>
        <end position="588"/>
    </location>
</feature>
<dbReference type="PROSITE" id="PS50076">
    <property type="entry name" value="DNAJ_2"/>
    <property type="match status" value="1"/>
</dbReference>
<keyword evidence="1" id="KW-0677">Repeat</keyword>
<feature type="chain" id="PRO_5046135672" evidence="4">
    <location>
        <begin position="18"/>
        <end position="1690"/>
    </location>
</feature>
<dbReference type="OrthoDB" id="10250354at2759"/>
<reference evidence="7" key="1">
    <citation type="submission" date="2025-08" db="UniProtKB">
        <authorList>
            <consortium name="RefSeq"/>
        </authorList>
    </citation>
    <scope>IDENTIFICATION</scope>
</reference>
<feature type="repeat" description="TPR" evidence="3">
    <location>
        <begin position="885"/>
        <end position="918"/>
    </location>
</feature>
<dbReference type="SMART" id="SM00271">
    <property type="entry name" value="DnaJ"/>
    <property type="match status" value="1"/>
</dbReference>
<dbReference type="PROSITE" id="PS00636">
    <property type="entry name" value="DNAJ_1"/>
    <property type="match status" value="1"/>
</dbReference>
<dbReference type="InterPro" id="IPR001623">
    <property type="entry name" value="DnaJ_domain"/>
</dbReference>
<feature type="repeat" description="TPR" evidence="3">
    <location>
        <begin position="471"/>
        <end position="504"/>
    </location>
</feature>
<feature type="repeat" description="TPR" evidence="3">
    <location>
        <begin position="589"/>
        <end position="622"/>
    </location>
</feature>
<dbReference type="InterPro" id="IPR019734">
    <property type="entry name" value="TPR_rpt"/>
</dbReference>
<sequence>MASKKGWCLLPLDLAGALPCPQITACEMDESKETNQDNRDFTLVNKQPVQDNRHCLGNDWESTCGPSNESLIIRASTSRAPHIRTMTTNKTITASLFNSIYYEGINGPSSSAYPYNTSSTEQDLTRSTDEHQQLLNYEDYKSASVCLKDAIQHCPDKVTLDAMKSYYYMKLKMDTVNDAKDGNNNCKLTSGYICLAMCDIALDYITDNAGEVVKKDCNVDDGKDEGISSVQDMQHLVLSWLENKTQGRMSLHNYATDVSINEIKYIKENSLRMLARIEQALEIARGYLQNEVIETKDVYAMKLCHYYSRKLLLADFKAGVFPFHLGAIDCLRKANEIIHLADGDARQEVAHKLELAIKNNDKFVNLIKRVHCEQGQRYVQSNEIYKAIEEYTDALTLDNNCTEVLNERAKCYTEVDDYESAIKDYEKLFTITKNEKLRQSVQDSIVILKNKKTLTQNQKVKRANEDISEIKVLYSKGRRLYFFENQYQEALDYFQQVLEVDPSHSGALLLTDLIVRLKSTIEQGNDAFTNGQWQDALDKFNEALTIDKNNRNLNVNLYSKKAKMYFNLKQIHQAIEAYTDALKLDDKCLNALRGRAECYTKVENYKAAIDDYEKILSFHKSEYITEWALSSIHTLKIKIDYREKIRLAESLVESQKTVELEQALYLAEECLQFDRSDIKALCVKGLCLYYKDQYQQAIDQFQQVLHVESSHSMALSETKKITLLKNTIAKGNNSFTAGNWQDALVHFNEVIKIDDGNLNLKIKMHCKNAEIYLKLNSIYKAIEEYTSALEFDKFCVEALRNRAECYLNVGDHRNSIRDYSKICGSEADEETKQLANNAILKVRNTISLRDKCNRAENLLKSQKTDEIEEALKIAEECLKFDSSDIKALCVKGSCLYYKNQYEQALDQFQKVVHLKPSHLEALTEMKKNTLLKRTIEQGNDSFCKGLLQDALDTFNTALVLGKDNINLIINLNCKKATIHIKLKEMQEAVEAYTAVLKLDETCLEALRGRAECYTKIEKYGDAIEDWERILSPRIKGEQMKYWARKSIKNLNKKIAYKNKIEQAENFIKNKKIIQAMKLAEECLQFDKSDVKALCVKGSCLYYKNDLEQALNQFNKVLLLEPLHSTALKESKKITDLKRTIEQGENSMKEHRWQDALIKFNEAFTITKDNDNVDVKVNLYYKKASVYSKLKQTQRAIDECTNAILLQPNFVKAIKKRANCYTDAKQFEDALKDYEKLYTLEKSVQNLVFIQNTQSILNGQKLSQQKVQDGNRFYRNNKFREALEMYKEAIELYPHNAYYYGNTFSCYIKLSMLSEALIDAKKAVELDIHSSKGVGGVAKCYIALGDLSGAERAIVKASEAGEDCMEERRALQTLQRLHAQAHKHIEERDYQRAVSCMNQCLEYSPFSSKMKLIKAECLAMLGKIKQAEDIADECMRCDPSDIDARFVMGLGIYYNEKLYEAKKCFKDILLLSPEHKKAMAAYKKVKLLIQKKEQVVEQMNMCRWQKTLQLCDEALAIDTTHVKTNARLHFDKATAYSKLKQTHSAVDACTAALDLDQNYLAALTLRAKCFTLLQDYESAVDDYERLYKLQPSDEFKTLLDDAKRLRSTKSECQNYYQILDVAKTASEDEIKKAYRKLALVHHPDRHSGRSLHERKTQERRFKLVLEAYNVLSDKLKRLKYDSRGFFDFDPS</sequence>
<dbReference type="SUPFAM" id="SSF46565">
    <property type="entry name" value="Chaperone J-domain"/>
    <property type="match status" value="1"/>
</dbReference>
<keyword evidence="2 3" id="KW-0802">TPR repeat</keyword>
<evidence type="ECO:0000259" key="5">
    <source>
        <dbReference type="PROSITE" id="PS50076"/>
    </source>
</evidence>
<evidence type="ECO:0000256" key="2">
    <source>
        <dbReference type="ARBA" id="ARBA00022803"/>
    </source>
</evidence>
<accession>A0A6J1NE61</accession>
<dbReference type="Pfam" id="PF13432">
    <property type="entry name" value="TPR_16"/>
    <property type="match status" value="5"/>
</dbReference>
<dbReference type="SMART" id="SM00028">
    <property type="entry name" value="TPR"/>
    <property type="match status" value="25"/>
</dbReference>
<feature type="repeat" description="TPR" evidence="3">
    <location>
        <begin position="517"/>
        <end position="550"/>
    </location>
</feature>
<evidence type="ECO:0000313" key="6">
    <source>
        <dbReference type="Proteomes" id="UP001652582"/>
    </source>
</evidence>
<dbReference type="KEGG" id="bany:112048181"/>
<feature type="repeat" description="TPR" evidence="3">
    <location>
        <begin position="1559"/>
        <end position="1592"/>
    </location>
</feature>
<dbReference type="RefSeq" id="XP_023941381.2">
    <property type="nucleotide sequence ID" value="XM_024085613.2"/>
</dbReference>
<protein>
    <submittedName>
        <fullName evidence="7">Uncharacterized protein LOC112048181 isoform X1</fullName>
    </submittedName>
</protein>
<evidence type="ECO:0000256" key="3">
    <source>
        <dbReference type="PROSITE-ProRule" id="PRU00339"/>
    </source>
</evidence>
<feature type="repeat" description="TPR" evidence="3">
    <location>
        <begin position="1176"/>
        <end position="1209"/>
    </location>
</feature>
<keyword evidence="6" id="KW-1185">Reference proteome</keyword>
<dbReference type="GeneID" id="112048181"/>
<dbReference type="PROSITE" id="PS50005">
    <property type="entry name" value="TPR"/>
    <property type="match status" value="12"/>
</dbReference>